<organism evidence="4">
    <name type="scientific">Echinostoma caproni</name>
    <dbReference type="NCBI Taxonomy" id="27848"/>
    <lineage>
        <taxon>Eukaryota</taxon>
        <taxon>Metazoa</taxon>
        <taxon>Spiralia</taxon>
        <taxon>Lophotrochozoa</taxon>
        <taxon>Platyhelminthes</taxon>
        <taxon>Trematoda</taxon>
        <taxon>Digenea</taxon>
        <taxon>Plagiorchiida</taxon>
        <taxon>Echinostomata</taxon>
        <taxon>Echinostomatoidea</taxon>
        <taxon>Echinostomatidae</taxon>
        <taxon>Echinostoma</taxon>
    </lineage>
</organism>
<dbReference type="SUPFAM" id="SSF48726">
    <property type="entry name" value="Immunoglobulin"/>
    <property type="match status" value="2"/>
</dbReference>
<dbReference type="GO" id="GO:0032589">
    <property type="term" value="C:neuron projection membrane"/>
    <property type="evidence" value="ECO:0007669"/>
    <property type="project" value="TreeGrafter"/>
</dbReference>
<reference evidence="2 3" key="2">
    <citation type="submission" date="2018-11" db="EMBL/GenBank/DDBJ databases">
        <authorList>
            <consortium name="Pathogen Informatics"/>
        </authorList>
    </citation>
    <scope>NUCLEOTIDE SEQUENCE [LARGE SCALE GENOMIC DNA]</scope>
    <source>
        <strain evidence="2 3">Egypt</strain>
    </source>
</reference>
<evidence type="ECO:0000313" key="4">
    <source>
        <dbReference type="WBParaSite" id="ECPE_0000200301-mRNA-1"/>
    </source>
</evidence>
<evidence type="ECO:0000313" key="3">
    <source>
        <dbReference type="Proteomes" id="UP000272942"/>
    </source>
</evidence>
<name>A0A183A4W8_9TREM</name>
<dbReference type="WBParaSite" id="ECPE_0000200301-mRNA-1">
    <property type="protein sequence ID" value="ECPE_0000200301-mRNA-1"/>
    <property type="gene ID" value="ECPE_0000200301"/>
</dbReference>
<keyword evidence="3" id="KW-1185">Reference proteome</keyword>
<dbReference type="PANTHER" id="PTHR23279">
    <property type="entry name" value="DEFECTIVE PROBOSCIS EXTENSION RESPONSE DPR -RELATED"/>
    <property type="match status" value="1"/>
</dbReference>
<dbReference type="EMBL" id="UZAN01039371">
    <property type="protein sequence ID" value="VDP65105.1"/>
    <property type="molecule type" value="Genomic_DNA"/>
</dbReference>
<dbReference type="SMART" id="SM00409">
    <property type="entry name" value="IG"/>
    <property type="match status" value="2"/>
</dbReference>
<reference evidence="4" key="1">
    <citation type="submission" date="2016-06" db="UniProtKB">
        <authorList>
            <consortium name="WormBaseParasite"/>
        </authorList>
    </citation>
    <scope>IDENTIFICATION</scope>
</reference>
<gene>
    <name evidence="2" type="ORF">ECPE_LOCUS2003</name>
</gene>
<dbReference type="PANTHER" id="PTHR23279:SF36">
    <property type="entry name" value="DEFECTIVE PROBOSCIS EXTENSION RESPONSE 9, ISOFORM A"/>
    <property type="match status" value="1"/>
</dbReference>
<dbReference type="InterPro" id="IPR013783">
    <property type="entry name" value="Ig-like_fold"/>
</dbReference>
<dbReference type="InterPro" id="IPR037448">
    <property type="entry name" value="Zig-8"/>
</dbReference>
<evidence type="ECO:0000313" key="2">
    <source>
        <dbReference type="EMBL" id="VDP65105.1"/>
    </source>
</evidence>
<sequence>MQKRPCTRCQFSFSTHRYPWNRKPIHKNVPRTVSLVAHHLNADHPNGVEPSTFVTISGHSVHLECVPNSEGRQEPPCILKSSEVAVFDERKHSLRDEKEANQMSDNLKELTFETGEFAYLPCRTLGAGEEDTTIWEKGDNPLFASKTKFSKADRIHLVTTEKNFNQINTYSSFPSIRATANTTYPRSYEQRVPETAEQWDLVIDFLRPADSDMYTCRLVGRTQQLIRYRVLVKVKMTVPQLVNLGHSFNLTCSVQLSQTNSAYITVDWFRPDHTFDGLQQSMSFSSDRTVSLSPLPRLAKNQNMPNQDNTAAVISWFAQSFVQIISQPNFGTSLFKQLRIEKDFTYQSEAVFTVQKATLFEEGFYECRAYEPANYGHERILDRAITAVIVNRPYPQKPVGNRKWFERFGYLLASHWNLLSENDQRQHDQHAQNDGGVKVINWLYPAPRLKSTQGVYYLSYLLQLSH</sequence>
<dbReference type="AlphaFoldDB" id="A0A183A4W8"/>
<dbReference type="InterPro" id="IPR003599">
    <property type="entry name" value="Ig_sub"/>
</dbReference>
<proteinExistence type="predicted"/>
<dbReference type="InterPro" id="IPR036179">
    <property type="entry name" value="Ig-like_dom_sf"/>
</dbReference>
<dbReference type="GO" id="GO:0050808">
    <property type="term" value="P:synapse organization"/>
    <property type="evidence" value="ECO:0007669"/>
    <property type="project" value="TreeGrafter"/>
</dbReference>
<protein>
    <submittedName>
        <fullName evidence="4">Ig-like domain-containing protein</fullName>
    </submittedName>
</protein>
<feature type="domain" description="Ig-like" evidence="1">
    <location>
        <begin position="245"/>
        <end position="386"/>
    </location>
</feature>
<dbReference type="InterPro" id="IPR007110">
    <property type="entry name" value="Ig-like_dom"/>
</dbReference>
<dbReference type="Proteomes" id="UP000272942">
    <property type="component" value="Unassembled WGS sequence"/>
</dbReference>
<dbReference type="OrthoDB" id="6230768at2759"/>
<evidence type="ECO:0000259" key="1">
    <source>
        <dbReference type="PROSITE" id="PS50835"/>
    </source>
</evidence>
<dbReference type="PROSITE" id="PS50835">
    <property type="entry name" value="IG_LIKE"/>
    <property type="match status" value="1"/>
</dbReference>
<dbReference type="Gene3D" id="2.60.40.10">
    <property type="entry name" value="Immunoglobulins"/>
    <property type="match status" value="2"/>
</dbReference>
<accession>A0A183A4W8</accession>